<keyword evidence="1" id="KW-0472">Membrane</keyword>
<feature type="transmembrane region" description="Helical" evidence="1">
    <location>
        <begin position="99"/>
        <end position="115"/>
    </location>
</feature>
<evidence type="ECO:0000256" key="1">
    <source>
        <dbReference type="SAM" id="Phobius"/>
    </source>
</evidence>
<dbReference type="RefSeq" id="WP_121624576.1">
    <property type="nucleotide sequence ID" value="NZ_JACIIW010000011.1"/>
</dbReference>
<evidence type="ECO:0000259" key="2">
    <source>
        <dbReference type="Pfam" id="PF07331"/>
    </source>
</evidence>
<sequence>MKQGSIFHEQDIWAGLLFIGFGLVGVAGGWLYPVGTAVDMGPGYFPFGIGIGLLVCGTAIFARGLMRPGRDVPAWAIRPLLMIAAAIVCFSWAIDSLGFVLAALLLILLACLAHRPFSLREFVGLCVVLIGGGVLIFIKALSLSMKVLP</sequence>
<dbReference type="Pfam" id="PF07331">
    <property type="entry name" value="TctB"/>
    <property type="match status" value="1"/>
</dbReference>
<gene>
    <name evidence="3" type="ORF">D9R14_17160</name>
</gene>
<organism evidence="3 4">
    <name type="scientific">Xanthobacter tagetidis</name>
    <dbReference type="NCBI Taxonomy" id="60216"/>
    <lineage>
        <taxon>Bacteria</taxon>
        <taxon>Pseudomonadati</taxon>
        <taxon>Pseudomonadota</taxon>
        <taxon>Alphaproteobacteria</taxon>
        <taxon>Hyphomicrobiales</taxon>
        <taxon>Xanthobacteraceae</taxon>
        <taxon>Xanthobacter</taxon>
    </lineage>
</organism>
<keyword evidence="1" id="KW-1133">Transmembrane helix</keyword>
<feature type="transmembrane region" description="Helical" evidence="1">
    <location>
        <begin position="122"/>
        <end position="141"/>
    </location>
</feature>
<evidence type="ECO:0000313" key="3">
    <source>
        <dbReference type="EMBL" id="RLP75110.1"/>
    </source>
</evidence>
<name>A0A3L7A5I7_9HYPH</name>
<protein>
    <submittedName>
        <fullName evidence="3">Tripartite tricarboxylate transporter TctB family protein</fullName>
    </submittedName>
</protein>
<feature type="transmembrane region" description="Helical" evidence="1">
    <location>
        <begin position="12"/>
        <end position="32"/>
    </location>
</feature>
<feature type="transmembrane region" description="Helical" evidence="1">
    <location>
        <begin position="44"/>
        <end position="62"/>
    </location>
</feature>
<dbReference type="InterPro" id="IPR009936">
    <property type="entry name" value="DUF1468"/>
</dbReference>
<keyword evidence="1" id="KW-0812">Transmembrane</keyword>
<dbReference type="Proteomes" id="UP000269692">
    <property type="component" value="Unassembled WGS sequence"/>
</dbReference>
<accession>A0A3L7A5I7</accession>
<feature type="domain" description="DUF1468" evidence="2">
    <location>
        <begin position="13"/>
        <end position="144"/>
    </location>
</feature>
<evidence type="ECO:0000313" key="4">
    <source>
        <dbReference type="Proteomes" id="UP000269692"/>
    </source>
</evidence>
<comment type="caution">
    <text evidence="3">The sequence shown here is derived from an EMBL/GenBank/DDBJ whole genome shotgun (WGS) entry which is preliminary data.</text>
</comment>
<reference evidence="3 4" key="1">
    <citation type="submission" date="2018-10" db="EMBL/GenBank/DDBJ databases">
        <title>Xanthobacter tagetidis genome sequencing and assembly.</title>
        <authorList>
            <person name="Maclea K.S."/>
            <person name="Goen A.E."/>
            <person name="Fatima S.A."/>
        </authorList>
    </citation>
    <scope>NUCLEOTIDE SEQUENCE [LARGE SCALE GENOMIC DNA]</scope>
    <source>
        <strain evidence="3 4">ATCC 700314</strain>
    </source>
</reference>
<feature type="transmembrane region" description="Helical" evidence="1">
    <location>
        <begin position="74"/>
        <end position="93"/>
    </location>
</feature>
<keyword evidence="4" id="KW-1185">Reference proteome</keyword>
<dbReference type="EMBL" id="RCTF01000016">
    <property type="protein sequence ID" value="RLP75110.1"/>
    <property type="molecule type" value="Genomic_DNA"/>
</dbReference>
<dbReference type="AlphaFoldDB" id="A0A3L7A5I7"/>
<proteinExistence type="predicted"/>